<dbReference type="Proteomes" id="UP001144673">
    <property type="component" value="Chromosome 6"/>
</dbReference>
<proteinExistence type="predicted"/>
<evidence type="ECO:0000313" key="1">
    <source>
        <dbReference type="EMBL" id="KAJ4155216.1"/>
    </source>
</evidence>
<dbReference type="RefSeq" id="XP_056055340.1">
    <property type="nucleotide sequence ID" value="XM_056198385.1"/>
</dbReference>
<organism evidence="1 2">
    <name type="scientific">Akanthomyces muscarius</name>
    <name type="common">Entomopathogenic fungus</name>
    <name type="synonym">Lecanicillium muscarium</name>
    <dbReference type="NCBI Taxonomy" id="2231603"/>
    <lineage>
        <taxon>Eukaryota</taxon>
        <taxon>Fungi</taxon>
        <taxon>Dikarya</taxon>
        <taxon>Ascomycota</taxon>
        <taxon>Pezizomycotina</taxon>
        <taxon>Sordariomycetes</taxon>
        <taxon>Hypocreomycetidae</taxon>
        <taxon>Hypocreales</taxon>
        <taxon>Cordycipitaceae</taxon>
        <taxon>Akanthomyces</taxon>
    </lineage>
</organism>
<reference evidence="1" key="1">
    <citation type="journal article" date="2023" name="Access Microbiol">
        <title>De-novo genome assembly for Akanthomyces muscarius, a biocontrol agent of insect agricultural pests.</title>
        <authorList>
            <person name="Erdos Z."/>
            <person name="Studholme D.J."/>
            <person name="Raymond B."/>
            <person name="Sharma M."/>
        </authorList>
    </citation>
    <scope>NUCLEOTIDE SEQUENCE</scope>
    <source>
        <strain evidence="1">Ve6</strain>
    </source>
</reference>
<dbReference type="AlphaFoldDB" id="A0A9W8QFD8"/>
<evidence type="ECO:0000313" key="2">
    <source>
        <dbReference type="Proteomes" id="UP001144673"/>
    </source>
</evidence>
<name>A0A9W8QFD8_AKAMU</name>
<dbReference type="GeneID" id="80887631"/>
<accession>A0A9W8QFD8</accession>
<gene>
    <name evidence="1" type="ORF">LMH87_000472</name>
</gene>
<sequence length="268" mass="30091">MTEHAHEHYLHIPIADGLMPSVAAQHLTLTYSDETGRVIGGRAWERRKQHILANPAMIGAQDSEALLSMAKRNFITHPDSGARERATVAISCVEMSALLDLCTARIPEGACTRRNLAAALDRMASDTTSQTQHSVKEMIQEYRLRIIVDALLDAKAGGLLPQDISRWSAEKGLFLTNWTVEVGYGSLGVARLRRDQVAARFTPDGQFLLDAAANEANVAVLRRVMPSWDIDERYTFLINIAKRGDIQLLEWPERHRWETSNHHYLVCR</sequence>
<dbReference type="EMBL" id="JAJHUN010000007">
    <property type="protein sequence ID" value="KAJ4155216.1"/>
    <property type="molecule type" value="Genomic_DNA"/>
</dbReference>
<protein>
    <submittedName>
        <fullName evidence="1">Uncharacterized protein</fullName>
    </submittedName>
</protein>
<dbReference type="KEGG" id="amus:LMH87_000472"/>
<comment type="caution">
    <text evidence="1">The sequence shown here is derived from an EMBL/GenBank/DDBJ whole genome shotgun (WGS) entry which is preliminary data.</text>
</comment>
<keyword evidence="2" id="KW-1185">Reference proteome</keyword>